<dbReference type="Gene3D" id="2.60.120.260">
    <property type="entry name" value="Galactose-binding domain-like"/>
    <property type="match status" value="2"/>
</dbReference>
<gene>
    <name evidence="2 4" type="primary">alc</name>
    <name evidence="4" type="ORF">ACFPJ6_17780</name>
</gene>
<sequence length="355" mass="38171">MTSSPTHLEDLVDLASRALGGRVVAANDELFADRRNLNTDRPASWDPASFGPDGKVYDGWETRRRRGRLGAVPGADEHDTALVRLAAHGVVRCVVVDTAHFTGNYPAEASVEAVRVDGHADVAALEAMTWTTLVPRSRLAGDTENRFDVDPGAGEQAWTHVRLRIYPDGGVARLRVLGEVRPDPRFLEGTVDLAAAVNGGHVVDASDRFYASPGNLLRPGTGATIGEGWETARRRVPGNEWVVVALGAPGRPRVLDVDTTHYLGNAPGAARVRGVRVDAGAELPTDDGTWVDLVPLTALLPDTVHRFRVRDVLAEPPVVTHVRLDIHPDGGVNRFRVWGELDGDGAPAAAPRTQR</sequence>
<dbReference type="GO" id="GO:0004037">
    <property type="term" value="F:allantoicase activity"/>
    <property type="evidence" value="ECO:0007669"/>
    <property type="project" value="UniProtKB-EC"/>
</dbReference>
<dbReference type="PIRSF" id="PIRSF016516">
    <property type="entry name" value="Allantoicase"/>
    <property type="match status" value="1"/>
</dbReference>
<dbReference type="HAMAP" id="MF_00813">
    <property type="entry name" value="Allantoicase"/>
    <property type="match status" value="1"/>
</dbReference>
<evidence type="ECO:0000313" key="4">
    <source>
        <dbReference type="EMBL" id="MFC5382618.1"/>
    </source>
</evidence>
<comment type="catalytic activity">
    <reaction evidence="2">
        <text>allantoate + H2O = (S)-ureidoglycolate + urea</text>
        <dbReference type="Rhea" id="RHEA:11016"/>
        <dbReference type="ChEBI" id="CHEBI:15377"/>
        <dbReference type="ChEBI" id="CHEBI:16199"/>
        <dbReference type="ChEBI" id="CHEBI:17536"/>
        <dbReference type="ChEBI" id="CHEBI:57296"/>
        <dbReference type="EC" id="3.5.3.4"/>
    </reaction>
</comment>
<keyword evidence="2 4" id="KW-0378">Hydrolase</keyword>
<evidence type="ECO:0000313" key="5">
    <source>
        <dbReference type="Proteomes" id="UP001596122"/>
    </source>
</evidence>
<dbReference type="EMBL" id="JBHSLD010000028">
    <property type="protein sequence ID" value="MFC5382618.1"/>
    <property type="molecule type" value="Genomic_DNA"/>
</dbReference>
<comment type="similarity">
    <text evidence="1 2">Belongs to the allantoicase family.</text>
</comment>
<evidence type="ECO:0000256" key="2">
    <source>
        <dbReference type="HAMAP-Rule" id="MF_00813"/>
    </source>
</evidence>
<feature type="domain" description="Allantoicase" evidence="3">
    <location>
        <begin position="199"/>
        <end position="340"/>
    </location>
</feature>
<reference evidence="5" key="1">
    <citation type="journal article" date="2019" name="Int. J. Syst. Evol. Microbiol.">
        <title>The Global Catalogue of Microorganisms (GCM) 10K type strain sequencing project: providing services to taxonomists for standard genome sequencing and annotation.</title>
        <authorList>
            <consortium name="The Broad Institute Genomics Platform"/>
            <consortium name="The Broad Institute Genome Sequencing Center for Infectious Disease"/>
            <person name="Wu L."/>
            <person name="Ma J."/>
        </authorList>
    </citation>
    <scope>NUCLEOTIDE SEQUENCE [LARGE SCALE GENOMIC DNA]</scope>
    <source>
        <strain evidence="5">CCUG 43114</strain>
    </source>
</reference>
<dbReference type="Pfam" id="PF03561">
    <property type="entry name" value="Allantoicase"/>
    <property type="match status" value="2"/>
</dbReference>
<dbReference type="EC" id="3.5.3.4" evidence="2"/>
<dbReference type="Proteomes" id="UP001596122">
    <property type="component" value="Unassembled WGS sequence"/>
</dbReference>
<dbReference type="PANTHER" id="PTHR12045">
    <property type="entry name" value="ALLANTOICASE"/>
    <property type="match status" value="1"/>
</dbReference>
<evidence type="ECO:0000259" key="3">
    <source>
        <dbReference type="Pfam" id="PF03561"/>
    </source>
</evidence>
<comment type="caution">
    <text evidence="4">The sequence shown here is derived from an EMBL/GenBank/DDBJ whole genome shotgun (WGS) entry which is preliminary data.</text>
</comment>
<dbReference type="RefSeq" id="WP_340270283.1">
    <property type="nucleotide sequence ID" value="NZ_JBBEOG010000006.1"/>
</dbReference>
<dbReference type="NCBIfam" id="TIGR02961">
    <property type="entry name" value="allantoicase"/>
    <property type="match status" value="1"/>
</dbReference>
<organism evidence="4 5">
    <name type="scientific">Aquipuribacter nitratireducens</name>
    <dbReference type="NCBI Taxonomy" id="650104"/>
    <lineage>
        <taxon>Bacteria</taxon>
        <taxon>Bacillati</taxon>
        <taxon>Actinomycetota</taxon>
        <taxon>Actinomycetes</taxon>
        <taxon>Micrococcales</taxon>
        <taxon>Intrasporangiaceae</taxon>
        <taxon>Aquipuribacter</taxon>
    </lineage>
</organism>
<dbReference type="InterPro" id="IPR005164">
    <property type="entry name" value="Allantoicase"/>
</dbReference>
<protein>
    <recommendedName>
        <fullName evidence="2">Probable allantoicase</fullName>
        <ecNumber evidence="2">3.5.3.4</ecNumber>
    </recommendedName>
    <alternativeName>
        <fullName evidence="2">Allantoate amidinohydrolase</fullName>
    </alternativeName>
</protein>
<accession>A0ABW0GRX2</accession>
<comment type="pathway">
    <text evidence="2">Nitrogen metabolism; (S)-allantoin degradation; (S)-ureidoglycolate from allantoate (aminidohydrolase route): step 1/1.</text>
</comment>
<feature type="domain" description="Allantoicase" evidence="3">
    <location>
        <begin position="20"/>
        <end position="180"/>
    </location>
</feature>
<dbReference type="PANTHER" id="PTHR12045:SF3">
    <property type="entry name" value="INACTIVE ALLANTOICASE-RELATED"/>
    <property type="match status" value="1"/>
</dbReference>
<evidence type="ECO:0000256" key="1">
    <source>
        <dbReference type="ARBA" id="ARBA00009242"/>
    </source>
</evidence>
<keyword evidence="2" id="KW-0659">Purine metabolism</keyword>
<name>A0ABW0GRX2_9MICO</name>
<keyword evidence="5" id="KW-1185">Reference proteome</keyword>
<dbReference type="InterPro" id="IPR015908">
    <property type="entry name" value="Allantoicase_dom"/>
</dbReference>
<dbReference type="SUPFAM" id="SSF49785">
    <property type="entry name" value="Galactose-binding domain-like"/>
    <property type="match status" value="2"/>
</dbReference>
<proteinExistence type="inferred from homology"/>
<dbReference type="InterPro" id="IPR008979">
    <property type="entry name" value="Galactose-bd-like_sf"/>
</dbReference>